<keyword evidence="4" id="KW-0677">Repeat</keyword>
<feature type="compositionally biased region" description="Basic residues" evidence="12">
    <location>
        <begin position="31"/>
        <end position="40"/>
    </location>
</feature>
<keyword evidence="5 11" id="KW-0863">Zinc-finger</keyword>
<dbReference type="SMART" id="SM00355">
    <property type="entry name" value="ZnF_C2H2"/>
    <property type="match status" value="5"/>
</dbReference>
<dbReference type="GO" id="GO:0005634">
    <property type="term" value="C:nucleus"/>
    <property type="evidence" value="ECO:0007669"/>
    <property type="project" value="UniProtKB-SubCell"/>
</dbReference>
<feature type="domain" description="C2H2-type" evidence="13">
    <location>
        <begin position="127"/>
        <end position="154"/>
    </location>
</feature>
<reference evidence="14" key="2">
    <citation type="submission" date="2021-09" db="EMBL/GenBank/DDBJ databases">
        <authorList>
            <person name="Jia N."/>
            <person name="Wang J."/>
            <person name="Shi W."/>
            <person name="Du L."/>
            <person name="Sun Y."/>
            <person name="Zhan W."/>
            <person name="Jiang J."/>
            <person name="Wang Q."/>
            <person name="Zhang B."/>
            <person name="Ji P."/>
            <person name="Sakyi L.B."/>
            <person name="Cui X."/>
            <person name="Yuan T."/>
            <person name="Jiang B."/>
            <person name="Yang W."/>
            <person name="Lam T.T.-Y."/>
            <person name="Chang Q."/>
            <person name="Ding S."/>
            <person name="Wang X."/>
            <person name="Zhu J."/>
            <person name="Ruan X."/>
            <person name="Zhao L."/>
            <person name="Wei J."/>
            <person name="Que T."/>
            <person name="Du C."/>
            <person name="Cheng J."/>
            <person name="Dai P."/>
            <person name="Han X."/>
            <person name="Huang E."/>
            <person name="Gao Y."/>
            <person name="Liu J."/>
            <person name="Shao H."/>
            <person name="Ye R."/>
            <person name="Li L."/>
            <person name="Wei W."/>
            <person name="Wang X."/>
            <person name="Wang C."/>
            <person name="Huo Q."/>
            <person name="Li W."/>
            <person name="Guo W."/>
            <person name="Chen H."/>
            <person name="Chen S."/>
            <person name="Zhou L."/>
            <person name="Zhou L."/>
            <person name="Ni X."/>
            <person name="Tian J."/>
            <person name="Zhou Y."/>
            <person name="Sheng Y."/>
            <person name="Liu T."/>
            <person name="Pan Y."/>
            <person name="Xia L."/>
            <person name="Li J."/>
            <person name="Zhao F."/>
            <person name="Cao W."/>
        </authorList>
    </citation>
    <scope>NUCLEOTIDE SEQUENCE</scope>
    <source>
        <strain evidence="14">Rsan-2018</strain>
        <tissue evidence="14">Larvae</tissue>
    </source>
</reference>
<dbReference type="PROSITE" id="PS50157">
    <property type="entry name" value="ZINC_FINGER_C2H2_2"/>
    <property type="match status" value="5"/>
</dbReference>
<keyword evidence="10" id="KW-0539">Nucleus</keyword>
<feature type="domain" description="C2H2-type" evidence="13">
    <location>
        <begin position="99"/>
        <end position="126"/>
    </location>
</feature>
<evidence type="ECO:0000256" key="1">
    <source>
        <dbReference type="ARBA" id="ARBA00004123"/>
    </source>
</evidence>
<comment type="subcellular location">
    <subcellularLocation>
        <location evidence="1">Nucleus</location>
    </subcellularLocation>
</comment>
<proteinExistence type="inferred from homology"/>
<keyword evidence="9" id="KW-0804">Transcription</keyword>
<evidence type="ECO:0000259" key="13">
    <source>
        <dbReference type="PROSITE" id="PS50157"/>
    </source>
</evidence>
<evidence type="ECO:0000256" key="11">
    <source>
        <dbReference type="PROSITE-ProRule" id="PRU00042"/>
    </source>
</evidence>
<accession>A0A9D4PJV9</accession>
<dbReference type="InterPro" id="IPR036236">
    <property type="entry name" value="Znf_C2H2_sf"/>
</dbReference>
<dbReference type="VEuPathDB" id="VectorBase:RSAN_043797"/>
<evidence type="ECO:0000256" key="10">
    <source>
        <dbReference type="ARBA" id="ARBA00023242"/>
    </source>
</evidence>
<feature type="domain" description="C2H2-type" evidence="13">
    <location>
        <begin position="211"/>
        <end position="238"/>
    </location>
</feature>
<feature type="compositionally biased region" description="Polar residues" evidence="12">
    <location>
        <begin position="1"/>
        <end position="15"/>
    </location>
</feature>
<dbReference type="GO" id="GO:0000978">
    <property type="term" value="F:RNA polymerase II cis-regulatory region sequence-specific DNA binding"/>
    <property type="evidence" value="ECO:0007669"/>
    <property type="project" value="TreeGrafter"/>
</dbReference>
<reference evidence="14" key="1">
    <citation type="journal article" date="2020" name="Cell">
        <title>Large-Scale Comparative Analyses of Tick Genomes Elucidate Their Genetic Diversity and Vector Capacities.</title>
        <authorList>
            <consortium name="Tick Genome and Microbiome Consortium (TIGMIC)"/>
            <person name="Jia N."/>
            <person name="Wang J."/>
            <person name="Shi W."/>
            <person name="Du L."/>
            <person name="Sun Y."/>
            <person name="Zhan W."/>
            <person name="Jiang J.F."/>
            <person name="Wang Q."/>
            <person name="Zhang B."/>
            <person name="Ji P."/>
            <person name="Bell-Sakyi L."/>
            <person name="Cui X.M."/>
            <person name="Yuan T.T."/>
            <person name="Jiang B.G."/>
            <person name="Yang W.F."/>
            <person name="Lam T.T."/>
            <person name="Chang Q.C."/>
            <person name="Ding S.J."/>
            <person name="Wang X.J."/>
            <person name="Zhu J.G."/>
            <person name="Ruan X.D."/>
            <person name="Zhao L."/>
            <person name="Wei J.T."/>
            <person name="Ye R.Z."/>
            <person name="Que T.C."/>
            <person name="Du C.H."/>
            <person name="Zhou Y.H."/>
            <person name="Cheng J.X."/>
            <person name="Dai P.F."/>
            <person name="Guo W.B."/>
            <person name="Han X.H."/>
            <person name="Huang E.J."/>
            <person name="Li L.F."/>
            <person name="Wei W."/>
            <person name="Gao Y.C."/>
            <person name="Liu J.Z."/>
            <person name="Shao H.Z."/>
            <person name="Wang X."/>
            <person name="Wang C.C."/>
            <person name="Yang T.C."/>
            <person name="Huo Q.B."/>
            <person name="Li W."/>
            <person name="Chen H.Y."/>
            <person name="Chen S.E."/>
            <person name="Zhou L.G."/>
            <person name="Ni X.B."/>
            <person name="Tian J.H."/>
            <person name="Sheng Y."/>
            <person name="Liu T."/>
            <person name="Pan Y.S."/>
            <person name="Xia L.Y."/>
            <person name="Li J."/>
            <person name="Zhao F."/>
            <person name="Cao W.C."/>
        </authorList>
    </citation>
    <scope>NUCLEOTIDE SEQUENCE</scope>
    <source>
        <strain evidence="14">Rsan-2018</strain>
    </source>
</reference>
<evidence type="ECO:0000256" key="12">
    <source>
        <dbReference type="SAM" id="MobiDB-lite"/>
    </source>
</evidence>
<dbReference type="AlphaFoldDB" id="A0A9D4PJV9"/>
<organism evidence="14 15">
    <name type="scientific">Rhipicephalus sanguineus</name>
    <name type="common">Brown dog tick</name>
    <name type="synonym">Ixodes sanguineus</name>
    <dbReference type="NCBI Taxonomy" id="34632"/>
    <lineage>
        <taxon>Eukaryota</taxon>
        <taxon>Metazoa</taxon>
        <taxon>Ecdysozoa</taxon>
        <taxon>Arthropoda</taxon>
        <taxon>Chelicerata</taxon>
        <taxon>Arachnida</taxon>
        <taxon>Acari</taxon>
        <taxon>Parasitiformes</taxon>
        <taxon>Ixodida</taxon>
        <taxon>Ixodoidea</taxon>
        <taxon>Ixodidae</taxon>
        <taxon>Rhipicephalinae</taxon>
        <taxon>Rhipicephalus</taxon>
        <taxon>Rhipicephalus</taxon>
    </lineage>
</organism>
<dbReference type="PROSITE" id="PS00028">
    <property type="entry name" value="ZINC_FINGER_C2H2_1"/>
    <property type="match status" value="4"/>
</dbReference>
<evidence type="ECO:0000256" key="4">
    <source>
        <dbReference type="ARBA" id="ARBA00022737"/>
    </source>
</evidence>
<dbReference type="Gene3D" id="3.30.160.60">
    <property type="entry name" value="Classic Zinc Finger"/>
    <property type="match status" value="5"/>
</dbReference>
<evidence type="ECO:0000256" key="5">
    <source>
        <dbReference type="ARBA" id="ARBA00022771"/>
    </source>
</evidence>
<dbReference type="FunFam" id="3.30.160.60:FF:001498">
    <property type="entry name" value="Zinc finger protein 404"/>
    <property type="match status" value="1"/>
</dbReference>
<evidence type="ECO:0000313" key="15">
    <source>
        <dbReference type="Proteomes" id="UP000821837"/>
    </source>
</evidence>
<keyword evidence="3" id="KW-0479">Metal-binding</keyword>
<dbReference type="FunFam" id="3.30.160.60:FF:000446">
    <property type="entry name" value="Zinc finger protein"/>
    <property type="match status" value="1"/>
</dbReference>
<gene>
    <name evidence="14" type="ORF">HPB52_013726</name>
</gene>
<evidence type="ECO:0000256" key="8">
    <source>
        <dbReference type="ARBA" id="ARBA00023125"/>
    </source>
</evidence>
<keyword evidence="8" id="KW-0238">DNA-binding</keyword>
<keyword evidence="6" id="KW-0862">Zinc</keyword>
<dbReference type="PANTHER" id="PTHR46105">
    <property type="entry name" value="AGAP004733-PA"/>
    <property type="match status" value="1"/>
</dbReference>
<dbReference type="SUPFAM" id="SSF57667">
    <property type="entry name" value="beta-beta-alpha zinc fingers"/>
    <property type="match status" value="3"/>
</dbReference>
<dbReference type="InterPro" id="IPR050457">
    <property type="entry name" value="ZnFinger_BTB_dom_contain"/>
</dbReference>
<dbReference type="EMBL" id="JABSTV010001253">
    <property type="protein sequence ID" value="KAH7943948.1"/>
    <property type="molecule type" value="Genomic_DNA"/>
</dbReference>
<feature type="domain" description="C2H2-type" evidence="13">
    <location>
        <begin position="183"/>
        <end position="210"/>
    </location>
</feature>
<protein>
    <recommendedName>
        <fullName evidence="13">C2H2-type domain-containing protein</fullName>
    </recommendedName>
</protein>
<name>A0A9D4PJV9_RHISA</name>
<keyword evidence="7" id="KW-0805">Transcription regulation</keyword>
<dbReference type="GO" id="GO:0000981">
    <property type="term" value="F:DNA-binding transcription factor activity, RNA polymerase II-specific"/>
    <property type="evidence" value="ECO:0007669"/>
    <property type="project" value="TreeGrafter"/>
</dbReference>
<feature type="region of interest" description="Disordered" evidence="12">
    <location>
        <begin position="1"/>
        <end position="40"/>
    </location>
</feature>
<dbReference type="FunFam" id="3.30.160.60:FF:002343">
    <property type="entry name" value="Zinc finger protein 33A"/>
    <property type="match status" value="1"/>
</dbReference>
<evidence type="ECO:0000256" key="6">
    <source>
        <dbReference type="ARBA" id="ARBA00022833"/>
    </source>
</evidence>
<dbReference type="FunFam" id="3.30.160.60:FF:000180">
    <property type="entry name" value="Zinc finger protein 689"/>
    <property type="match status" value="1"/>
</dbReference>
<evidence type="ECO:0000256" key="2">
    <source>
        <dbReference type="ARBA" id="ARBA00006991"/>
    </source>
</evidence>
<dbReference type="GO" id="GO:0008270">
    <property type="term" value="F:zinc ion binding"/>
    <property type="evidence" value="ECO:0007669"/>
    <property type="project" value="UniProtKB-KW"/>
</dbReference>
<evidence type="ECO:0000256" key="7">
    <source>
        <dbReference type="ARBA" id="ARBA00023015"/>
    </source>
</evidence>
<feature type="domain" description="C2H2-type" evidence="13">
    <location>
        <begin position="155"/>
        <end position="182"/>
    </location>
</feature>
<dbReference type="Proteomes" id="UP000821837">
    <property type="component" value="Unassembled WGS sequence"/>
</dbReference>
<comment type="similarity">
    <text evidence="2">Belongs to the krueppel C2H2-type zinc-finger protein family.</text>
</comment>
<evidence type="ECO:0000313" key="14">
    <source>
        <dbReference type="EMBL" id="KAH7943948.1"/>
    </source>
</evidence>
<dbReference type="Pfam" id="PF00096">
    <property type="entry name" value="zf-C2H2"/>
    <property type="match status" value="4"/>
</dbReference>
<keyword evidence="15" id="KW-1185">Reference proteome</keyword>
<evidence type="ECO:0000256" key="3">
    <source>
        <dbReference type="ARBA" id="ARBA00022723"/>
    </source>
</evidence>
<comment type="caution">
    <text evidence="14">The sequence shown here is derived from an EMBL/GenBank/DDBJ whole genome shotgun (WGS) entry which is preliminary data.</text>
</comment>
<sequence>MVQDTGRPSKTSTTDAAAFPPSPLAQNGTGRARRGQRGHRAREPVWIARLVRIAAFVLCLRRLPISPSARGKCCLVPFNGTQILDSPASLSRKASEKQYAYDVCGRKYTEKKNLVIHSRSHTGERPFECSSCPATFTSSERRKRHMLTHTGERPHECNECGRRFATTSSLARHVPVHSGKKAFACHVCGRKFSQRGTLQRHARTHTGEKPYVCHLCPTTFALLSTLKGHVARHTGERPHKCNICGQRVAGKPES</sequence>
<evidence type="ECO:0000256" key="9">
    <source>
        <dbReference type="ARBA" id="ARBA00023163"/>
    </source>
</evidence>
<dbReference type="PANTHER" id="PTHR46105:SF5">
    <property type="entry name" value="ZINC FINGER AND BTB DOMAIN-CONTAINING PROTEIN 44 ISOFORM X1"/>
    <property type="match status" value="1"/>
</dbReference>
<dbReference type="InterPro" id="IPR013087">
    <property type="entry name" value="Znf_C2H2_type"/>
</dbReference>